<evidence type="ECO:0000313" key="1">
    <source>
        <dbReference type="EMBL" id="ABM27675.1"/>
    </source>
</evidence>
<evidence type="ECO:0008006" key="3">
    <source>
        <dbReference type="Google" id="ProtNLM"/>
    </source>
</evidence>
<dbReference type="Proteomes" id="UP000009173">
    <property type="component" value="Chromosome"/>
</dbReference>
<dbReference type="HOGENOM" id="CLU_098962_0_0_7"/>
<evidence type="ECO:0000313" key="2">
    <source>
        <dbReference type="Proteomes" id="UP000009173"/>
    </source>
</evidence>
<name>A0A0H3A5D2_NITV4</name>
<sequence length="184" mass="20564">MGSDVAICNRALRYLGAPEILSLDQHSREADLCARHYVETRDELLESHHWNFATRYARLAPMESAPPFGYARSYRLPGDCLRVRNLRAGDPFEVVEDRVLYTDATPAEAVLTVRVTDPGRFPALFTEMLARRLASSLAVPLMGNARLEQTMLQRFAAAFDLARMADAAEGAADPDEGNPWLEVR</sequence>
<proteinExistence type="predicted"/>
<dbReference type="RefSeq" id="WP_011791749.1">
    <property type="nucleotide sequence ID" value="NC_008751.1"/>
</dbReference>
<protein>
    <recommendedName>
        <fullName evidence="3">Tail tubular protein A</fullName>
    </recommendedName>
</protein>
<reference evidence="2" key="1">
    <citation type="journal article" date="2009" name="Environ. Microbiol.">
        <title>Contribution of mobile genetic elements to Desulfovibrio vulgaris genome plasticity.</title>
        <authorList>
            <person name="Walker C.B."/>
            <person name="Stolyar S."/>
            <person name="Chivian D."/>
            <person name="Pinel N."/>
            <person name="Gabster J.A."/>
            <person name="Dehal P.S."/>
            <person name="He Z."/>
            <person name="Yang Z.K."/>
            <person name="Yen H.C."/>
            <person name="Zhou J."/>
            <person name="Wall J.D."/>
            <person name="Hazen T.C."/>
            <person name="Arkin A.P."/>
            <person name="Stahl D.A."/>
        </authorList>
    </citation>
    <scope>NUCLEOTIDE SEQUENCE [LARGE SCALE GENOMIC DNA]</scope>
    <source>
        <strain evidence="2">DP4</strain>
    </source>
</reference>
<gene>
    <name evidence="1" type="ordered locus">Dvul_0652</name>
</gene>
<organism evidence="1 2">
    <name type="scientific">Nitratidesulfovibrio vulgaris (strain DP4)</name>
    <name type="common">Desulfovibrio vulgaris</name>
    <dbReference type="NCBI Taxonomy" id="391774"/>
    <lineage>
        <taxon>Bacteria</taxon>
        <taxon>Pseudomonadati</taxon>
        <taxon>Thermodesulfobacteriota</taxon>
        <taxon>Desulfovibrionia</taxon>
        <taxon>Desulfovibrionales</taxon>
        <taxon>Desulfovibrionaceae</taxon>
        <taxon>Nitratidesulfovibrio</taxon>
    </lineage>
</organism>
<dbReference type="KEGG" id="dvl:Dvul_0652"/>
<dbReference type="EMBL" id="CP000527">
    <property type="protein sequence ID" value="ABM27675.1"/>
    <property type="molecule type" value="Genomic_DNA"/>
</dbReference>
<dbReference type="AlphaFoldDB" id="A0A0H3A5D2"/>
<accession>A0A0H3A5D2</accession>